<dbReference type="Proteomes" id="UP000228809">
    <property type="component" value="Unassembled WGS sequence"/>
</dbReference>
<comment type="similarity">
    <text evidence="3">Belongs to the peptidase M50B family.</text>
</comment>
<evidence type="ECO:0000256" key="6">
    <source>
        <dbReference type="ARBA" id="ARBA00022801"/>
    </source>
</evidence>
<dbReference type="AlphaFoldDB" id="A0A2M6WE50"/>
<evidence type="ECO:0000256" key="7">
    <source>
        <dbReference type="ARBA" id="ARBA00022833"/>
    </source>
</evidence>
<dbReference type="PANTHER" id="PTHR42837">
    <property type="entry name" value="REGULATOR OF SIGMA-E PROTEASE RSEP"/>
    <property type="match status" value="1"/>
</dbReference>
<dbReference type="InterPro" id="IPR036034">
    <property type="entry name" value="PDZ_sf"/>
</dbReference>
<keyword evidence="8 11" id="KW-1133">Transmembrane helix</keyword>
<keyword evidence="4" id="KW-0645">Protease</keyword>
<accession>A0A2M6WE50</accession>
<dbReference type="InterPro" id="IPR041489">
    <property type="entry name" value="PDZ_6"/>
</dbReference>
<keyword evidence="9" id="KW-0482">Metalloprotease</keyword>
<organism evidence="14 15">
    <name type="scientific">Candidatus Kaiserbacteria bacterium CG10_big_fil_rev_8_21_14_0_10_49_17</name>
    <dbReference type="NCBI Taxonomy" id="1974609"/>
    <lineage>
        <taxon>Bacteria</taxon>
        <taxon>Candidatus Kaiseribacteriota</taxon>
    </lineage>
</organism>
<comment type="cofactor">
    <cofactor evidence="1">
        <name>Zn(2+)</name>
        <dbReference type="ChEBI" id="CHEBI:29105"/>
    </cofactor>
</comment>
<evidence type="ECO:0000256" key="9">
    <source>
        <dbReference type="ARBA" id="ARBA00023049"/>
    </source>
</evidence>
<evidence type="ECO:0000256" key="8">
    <source>
        <dbReference type="ARBA" id="ARBA00022989"/>
    </source>
</evidence>
<dbReference type="InterPro" id="IPR004387">
    <property type="entry name" value="Pept_M50_Zn"/>
</dbReference>
<feature type="domain" description="PDZ" evidence="13">
    <location>
        <begin position="139"/>
        <end position="193"/>
    </location>
</feature>
<dbReference type="Gene3D" id="2.30.42.10">
    <property type="match status" value="1"/>
</dbReference>
<name>A0A2M6WE50_9BACT</name>
<comment type="caution">
    <text evidence="14">The sequence shown here is derived from an EMBL/GenBank/DDBJ whole genome shotgun (WGS) entry which is preliminary data.</text>
</comment>
<sequence>MTIITFIIVLLVLILVHEFGHFITAKRSGARVDEFGIGFPPKVVGIRRGETLYSLNLIPFGGFVRIFGEDPTQVADDDPDRHRAISNLPKKKQALILVAGVAMNVLLAWVLYIAVLAIGVPAVLEPENQAYVHNEALTVGYVVPDSPAEQVGIEAQDIISSIETETASLYTPDGEGVSAFIQAHADEELRIVLMRDGEEKTVTVRAESWLIEGEETPAIGISMALVGTLRYPIHRAVIEGTKETFSTLYRVAVGIGGFIYDALRFQADLSSVAGPVGIVSLVGVAASSGFTSLLLFTALISLHLAVINVIPFPALDGGRLLFLGIESVKGSKIKPAIAQWANLIGFALLILLMVAVTYNDILRLIV</sequence>
<evidence type="ECO:0000256" key="4">
    <source>
        <dbReference type="ARBA" id="ARBA00022670"/>
    </source>
</evidence>
<keyword evidence="7" id="KW-0862">Zinc</keyword>
<evidence type="ECO:0000256" key="10">
    <source>
        <dbReference type="ARBA" id="ARBA00023136"/>
    </source>
</evidence>
<keyword evidence="10 11" id="KW-0472">Membrane</keyword>
<evidence type="ECO:0000313" key="15">
    <source>
        <dbReference type="Proteomes" id="UP000228809"/>
    </source>
</evidence>
<evidence type="ECO:0000256" key="3">
    <source>
        <dbReference type="ARBA" id="ARBA00007931"/>
    </source>
</evidence>
<evidence type="ECO:0008006" key="16">
    <source>
        <dbReference type="Google" id="ProtNLM"/>
    </source>
</evidence>
<proteinExistence type="inferred from homology"/>
<keyword evidence="6" id="KW-0378">Hydrolase</keyword>
<feature type="transmembrane region" description="Helical" evidence="11">
    <location>
        <begin position="95"/>
        <end position="124"/>
    </location>
</feature>
<evidence type="ECO:0000256" key="2">
    <source>
        <dbReference type="ARBA" id="ARBA00004141"/>
    </source>
</evidence>
<dbReference type="GO" id="GO:0004222">
    <property type="term" value="F:metalloendopeptidase activity"/>
    <property type="evidence" value="ECO:0007669"/>
    <property type="project" value="InterPro"/>
</dbReference>
<dbReference type="EMBL" id="PFBJ01000011">
    <property type="protein sequence ID" value="PIT91080.1"/>
    <property type="molecule type" value="Genomic_DNA"/>
</dbReference>
<feature type="transmembrane region" description="Helical" evidence="11">
    <location>
        <begin position="6"/>
        <end position="25"/>
    </location>
</feature>
<evidence type="ECO:0000256" key="1">
    <source>
        <dbReference type="ARBA" id="ARBA00001947"/>
    </source>
</evidence>
<feature type="domain" description="Peptidase M50" evidence="12">
    <location>
        <begin position="6"/>
        <end position="352"/>
    </location>
</feature>
<feature type="transmembrane region" description="Helical" evidence="11">
    <location>
        <begin position="293"/>
        <end position="315"/>
    </location>
</feature>
<dbReference type="GO" id="GO:0006508">
    <property type="term" value="P:proteolysis"/>
    <property type="evidence" value="ECO:0007669"/>
    <property type="project" value="UniProtKB-KW"/>
</dbReference>
<evidence type="ECO:0000259" key="12">
    <source>
        <dbReference type="Pfam" id="PF02163"/>
    </source>
</evidence>
<dbReference type="PANTHER" id="PTHR42837:SF2">
    <property type="entry name" value="MEMBRANE METALLOPROTEASE ARASP2, CHLOROPLASTIC-RELATED"/>
    <property type="match status" value="1"/>
</dbReference>
<evidence type="ECO:0000259" key="13">
    <source>
        <dbReference type="Pfam" id="PF17820"/>
    </source>
</evidence>
<dbReference type="SUPFAM" id="SSF50156">
    <property type="entry name" value="PDZ domain-like"/>
    <property type="match status" value="1"/>
</dbReference>
<evidence type="ECO:0000256" key="5">
    <source>
        <dbReference type="ARBA" id="ARBA00022692"/>
    </source>
</evidence>
<comment type="subcellular location">
    <subcellularLocation>
        <location evidence="2">Membrane</location>
        <topology evidence="2">Multi-pass membrane protein</topology>
    </subcellularLocation>
</comment>
<evidence type="ECO:0000256" key="11">
    <source>
        <dbReference type="SAM" id="Phobius"/>
    </source>
</evidence>
<dbReference type="InterPro" id="IPR008915">
    <property type="entry name" value="Peptidase_M50"/>
</dbReference>
<keyword evidence="5 11" id="KW-0812">Transmembrane</keyword>
<dbReference type="CDD" id="cd06163">
    <property type="entry name" value="S2P-M50_PDZ_RseP-like"/>
    <property type="match status" value="1"/>
</dbReference>
<feature type="transmembrane region" description="Helical" evidence="11">
    <location>
        <begin position="336"/>
        <end position="358"/>
    </location>
</feature>
<dbReference type="GO" id="GO:0016020">
    <property type="term" value="C:membrane"/>
    <property type="evidence" value="ECO:0007669"/>
    <property type="project" value="UniProtKB-SubCell"/>
</dbReference>
<dbReference type="Pfam" id="PF17820">
    <property type="entry name" value="PDZ_6"/>
    <property type="match status" value="1"/>
</dbReference>
<evidence type="ECO:0000313" key="14">
    <source>
        <dbReference type="EMBL" id="PIT91080.1"/>
    </source>
</evidence>
<reference evidence="15" key="1">
    <citation type="submission" date="2017-09" db="EMBL/GenBank/DDBJ databases">
        <title>Depth-based differentiation of microbial function through sediment-hosted aquifers and enrichment of novel symbionts in the deep terrestrial subsurface.</title>
        <authorList>
            <person name="Probst A.J."/>
            <person name="Ladd B."/>
            <person name="Jarett J.K."/>
            <person name="Geller-Mcgrath D.E."/>
            <person name="Sieber C.M.K."/>
            <person name="Emerson J.B."/>
            <person name="Anantharaman K."/>
            <person name="Thomas B.C."/>
            <person name="Malmstrom R."/>
            <person name="Stieglmeier M."/>
            <person name="Klingl A."/>
            <person name="Woyke T."/>
            <person name="Ryan C.M."/>
            <person name="Banfield J.F."/>
        </authorList>
    </citation>
    <scope>NUCLEOTIDE SEQUENCE [LARGE SCALE GENOMIC DNA]</scope>
</reference>
<protein>
    <recommendedName>
        <fullName evidence="16">Zinc metalloprotease</fullName>
    </recommendedName>
</protein>
<gene>
    <name evidence="14" type="ORF">COU17_02210</name>
</gene>
<dbReference type="Pfam" id="PF02163">
    <property type="entry name" value="Peptidase_M50"/>
    <property type="match status" value="1"/>
</dbReference>